<dbReference type="PIRSF" id="PIRSF500176">
    <property type="entry name" value="L_ASNase"/>
    <property type="match status" value="1"/>
</dbReference>
<evidence type="ECO:0000313" key="3">
    <source>
        <dbReference type="EMBL" id="KAL0170484.1"/>
    </source>
</evidence>
<feature type="domain" description="Asparaginase/glutaminase C-terminal" evidence="2">
    <location>
        <begin position="2"/>
        <end position="105"/>
    </location>
</feature>
<evidence type="ECO:0000256" key="1">
    <source>
        <dbReference type="ARBA" id="ARBA00012920"/>
    </source>
</evidence>
<dbReference type="SUPFAM" id="SSF53774">
    <property type="entry name" value="Glutaminase/Asparaginase"/>
    <property type="match status" value="1"/>
</dbReference>
<dbReference type="InterPro" id="IPR036152">
    <property type="entry name" value="Asp/glu_Ase-like_sf"/>
</dbReference>
<organism evidence="3 4">
    <name type="scientific">Cirrhinus mrigala</name>
    <name type="common">Mrigala</name>
    <dbReference type="NCBI Taxonomy" id="683832"/>
    <lineage>
        <taxon>Eukaryota</taxon>
        <taxon>Metazoa</taxon>
        <taxon>Chordata</taxon>
        <taxon>Craniata</taxon>
        <taxon>Vertebrata</taxon>
        <taxon>Euteleostomi</taxon>
        <taxon>Actinopterygii</taxon>
        <taxon>Neopterygii</taxon>
        <taxon>Teleostei</taxon>
        <taxon>Ostariophysi</taxon>
        <taxon>Cypriniformes</taxon>
        <taxon>Cyprinidae</taxon>
        <taxon>Labeoninae</taxon>
        <taxon>Labeonini</taxon>
        <taxon>Cirrhinus</taxon>
    </lineage>
</organism>
<feature type="non-terminal residue" evidence="3">
    <location>
        <position position="1"/>
    </location>
</feature>
<feature type="non-terminal residue" evidence="3">
    <location>
        <position position="108"/>
    </location>
</feature>
<name>A0ABD0P929_CIRMR</name>
<accession>A0ABD0P929</accession>
<dbReference type="InterPro" id="IPR027473">
    <property type="entry name" value="L-asparaginase_C"/>
</dbReference>
<dbReference type="EMBL" id="JAMKFB020000017">
    <property type="protein sequence ID" value="KAL0170484.1"/>
    <property type="molecule type" value="Genomic_DNA"/>
</dbReference>
<reference evidence="3 4" key="1">
    <citation type="submission" date="2024-05" db="EMBL/GenBank/DDBJ databases">
        <title>Genome sequencing and assembly of Indian major carp, Cirrhinus mrigala (Hamilton, 1822).</title>
        <authorList>
            <person name="Mohindra V."/>
            <person name="Chowdhury L.M."/>
            <person name="Lal K."/>
            <person name="Jena J.K."/>
        </authorList>
    </citation>
    <scope>NUCLEOTIDE SEQUENCE [LARGE SCALE GENOMIC DNA]</scope>
    <source>
        <strain evidence="3">CM1030</strain>
        <tissue evidence="3">Blood</tissue>
    </source>
</reference>
<dbReference type="AlphaFoldDB" id="A0ABD0P929"/>
<dbReference type="GO" id="GO:0004067">
    <property type="term" value="F:asparaginase activity"/>
    <property type="evidence" value="ECO:0007669"/>
    <property type="project" value="UniProtKB-UniRule"/>
</dbReference>
<gene>
    <name evidence="3" type="ORF">M9458_035080</name>
</gene>
<sequence>STMDGIVLETYGSGNAPDNCVDLLNEIRNATEGGLIMVNCTRCLRGTVTTSYATGQVWVFVWERPHVSVSRNVQAGVIAGLDMTSEAAFSKLAYVLAKQDLSIEKKKE</sequence>
<evidence type="ECO:0000259" key="2">
    <source>
        <dbReference type="Pfam" id="PF17763"/>
    </source>
</evidence>
<dbReference type="GO" id="GO:0009066">
    <property type="term" value="P:aspartate family amino acid metabolic process"/>
    <property type="evidence" value="ECO:0007669"/>
    <property type="project" value="UniProtKB-ARBA"/>
</dbReference>
<dbReference type="PANTHER" id="PTHR11707">
    <property type="entry name" value="L-ASPARAGINASE"/>
    <property type="match status" value="1"/>
</dbReference>
<comment type="caution">
    <text evidence="3">The sequence shown here is derived from an EMBL/GenBank/DDBJ whole genome shotgun (WGS) entry which is preliminary data.</text>
</comment>
<dbReference type="PANTHER" id="PTHR11707:SF28">
    <property type="entry name" value="60 KDA LYSOPHOSPHOLIPASE"/>
    <property type="match status" value="1"/>
</dbReference>
<dbReference type="PROSITE" id="PS51732">
    <property type="entry name" value="ASN_GLN_ASE_3"/>
    <property type="match status" value="1"/>
</dbReference>
<dbReference type="Gene3D" id="3.40.50.40">
    <property type="match status" value="1"/>
</dbReference>
<dbReference type="PIRSF" id="PIRSF001220">
    <property type="entry name" value="L-ASNase_gatD"/>
    <property type="match status" value="1"/>
</dbReference>
<keyword evidence="4" id="KW-1185">Reference proteome</keyword>
<proteinExistence type="predicted"/>
<dbReference type="Proteomes" id="UP001529510">
    <property type="component" value="Unassembled WGS sequence"/>
</dbReference>
<dbReference type="InterPro" id="IPR040919">
    <property type="entry name" value="Asparaginase_C"/>
</dbReference>
<dbReference type="EC" id="3.5.1.1" evidence="1"/>
<dbReference type="InterPro" id="IPR006034">
    <property type="entry name" value="Asparaginase/glutaminase-like"/>
</dbReference>
<dbReference type="Pfam" id="PF17763">
    <property type="entry name" value="Asparaginase_C"/>
    <property type="match status" value="1"/>
</dbReference>
<protein>
    <recommendedName>
        <fullName evidence="1">asparaginase</fullName>
        <ecNumber evidence="1">3.5.1.1</ecNumber>
    </recommendedName>
</protein>
<evidence type="ECO:0000313" key="4">
    <source>
        <dbReference type="Proteomes" id="UP001529510"/>
    </source>
</evidence>